<dbReference type="Proteomes" id="UP000186817">
    <property type="component" value="Unassembled WGS sequence"/>
</dbReference>
<keyword evidence="1" id="KW-0472">Membrane</keyword>
<sequence length="300" mass="33699">MRRQVPRVLEQWACLDDSLLTDQPVAQLAQAVFSVVFADRSVHLIRRGSLAAIVEYGQLVSGASELVRKAQKLWTGDHLPIAYIAIIGLSVWTYGYFIDGFEPAYWWWDILIKRGDVAIIPFFIQVDGFCSIKRMLVTYTSVADDEKAKLLIYPFISGANLAISAWCRPFLNNQAVNENANAEQDKEAAVDAGERSLVWPWLNTELFWRELINAVGDPKQTVVMTATPSAPACMAAARLNAQMIGFVPNARIKAVIMETTVLRITTELLLNNRQAVAFKSFESVQRRLMLLETSFLFIPL</sequence>
<comment type="caution">
    <text evidence="2">The sequence shown here is derived from an EMBL/GenBank/DDBJ whole genome shotgun (WGS) entry which is preliminary data.</text>
</comment>
<dbReference type="OrthoDB" id="439237at2759"/>
<keyword evidence="1" id="KW-0812">Transmembrane</keyword>
<feature type="transmembrane region" description="Helical" evidence="1">
    <location>
        <begin position="78"/>
        <end position="98"/>
    </location>
</feature>
<dbReference type="AlphaFoldDB" id="A0A1Q9CQ07"/>
<accession>A0A1Q9CQ07</accession>
<reference evidence="2 3" key="1">
    <citation type="submission" date="2016-02" db="EMBL/GenBank/DDBJ databases">
        <title>Genome analysis of coral dinoflagellate symbionts highlights evolutionary adaptations to a symbiotic lifestyle.</title>
        <authorList>
            <person name="Aranda M."/>
            <person name="Li Y."/>
            <person name="Liew Y.J."/>
            <person name="Baumgarten S."/>
            <person name="Simakov O."/>
            <person name="Wilson M."/>
            <person name="Piel J."/>
            <person name="Ashoor H."/>
            <person name="Bougouffa S."/>
            <person name="Bajic V.B."/>
            <person name="Ryu T."/>
            <person name="Ravasi T."/>
            <person name="Bayer T."/>
            <person name="Micklem G."/>
            <person name="Kim H."/>
            <person name="Bhak J."/>
            <person name="Lajeunesse T.C."/>
            <person name="Voolstra C.R."/>
        </authorList>
    </citation>
    <scope>NUCLEOTIDE SEQUENCE [LARGE SCALE GENOMIC DNA]</scope>
    <source>
        <strain evidence="2 3">CCMP2467</strain>
    </source>
</reference>
<keyword evidence="1" id="KW-1133">Transmembrane helix</keyword>
<protein>
    <submittedName>
        <fullName evidence="2">Uncharacterized protein</fullName>
    </submittedName>
</protein>
<keyword evidence="3" id="KW-1185">Reference proteome</keyword>
<dbReference type="EMBL" id="LSRX01001000">
    <property type="protein sequence ID" value="OLP85014.1"/>
    <property type="molecule type" value="Genomic_DNA"/>
</dbReference>
<evidence type="ECO:0000313" key="2">
    <source>
        <dbReference type="EMBL" id="OLP85014.1"/>
    </source>
</evidence>
<gene>
    <name evidence="2" type="ORF">AK812_SmicGene34044</name>
</gene>
<organism evidence="2 3">
    <name type="scientific">Symbiodinium microadriaticum</name>
    <name type="common">Dinoflagellate</name>
    <name type="synonym">Zooxanthella microadriatica</name>
    <dbReference type="NCBI Taxonomy" id="2951"/>
    <lineage>
        <taxon>Eukaryota</taxon>
        <taxon>Sar</taxon>
        <taxon>Alveolata</taxon>
        <taxon>Dinophyceae</taxon>
        <taxon>Suessiales</taxon>
        <taxon>Symbiodiniaceae</taxon>
        <taxon>Symbiodinium</taxon>
    </lineage>
</organism>
<evidence type="ECO:0000256" key="1">
    <source>
        <dbReference type="SAM" id="Phobius"/>
    </source>
</evidence>
<name>A0A1Q9CQ07_SYMMI</name>
<evidence type="ECO:0000313" key="3">
    <source>
        <dbReference type="Proteomes" id="UP000186817"/>
    </source>
</evidence>
<proteinExistence type="predicted"/>